<dbReference type="GO" id="GO:0005829">
    <property type="term" value="C:cytosol"/>
    <property type="evidence" value="ECO:0007669"/>
    <property type="project" value="UniProtKB-SubCell"/>
</dbReference>
<keyword evidence="7" id="KW-0963">Cytoplasm</keyword>
<dbReference type="SUPFAM" id="SSF51726">
    <property type="entry name" value="UROD/MetE-like"/>
    <property type="match status" value="1"/>
</dbReference>
<comment type="pathway">
    <text evidence="2 14">Porphyrin-containing compound metabolism; protoporphyrin-IX biosynthesis; coproporphyrinogen-III from 5-aminolevulinate: step 4/4.</text>
</comment>
<feature type="domain" description="Uroporphyrinogen decarboxylase (URO-D)" evidence="16">
    <location>
        <begin position="27"/>
        <end position="36"/>
    </location>
</feature>
<dbReference type="EMBL" id="CAXLJL010000667">
    <property type="protein sequence ID" value="CAL5139844.1"/>
    <property type="molecule type" value="Genomic_DNA"/>
</dbReference>
<dbReference type="CDD" id="cd00717">
    <property type="entry name" value="URO-D"/>
    <property type="match status" value="1"/>
</dbReference>
<organism evidence="18 19">
    <name type="scientific">Calicophoron daubneyi</name>
    <name type="common">Rumen fluke</name>
    <name type="synonym">Paramphistomum daubneyi</name>
    <dbReference type="NCBI Taxonomy" id="300641"/>
    <lineage>
        <taxon>Eukaryota</taxon>
        <taxon>Metazoa</taxon>
        <taxon>Spiralia</taxon>
        <taxon>Lophotrochozoa</taxon>
        <taxon>Platyhelminthes</taxon>
        <taxon>Trematoda</taxon>
        <taxon>Digenea</taxon>
        <taxon>Plagiorchiida</taxon>
        <taxon>Pronocephalata</taxon>
        <taxon>Paramphistomoidea</taxon>
        <taxon>Paramphistomidae</taxon>
        <taxon>Calicophoron</taxon>
    </lineage>
</organism>
<comment type="subcellular location">
    <subcellularLocation>
        <location evidence="1">Cytoplasm</location>
        <location evidence="1">Cytosol</location>
    </subcellularLocation>
</comment>
<gene>
    <name evidence="18" type="ORF">CDAUBV1_LOCUS15042</name>
</gene>
<comment type="subunit">
    <text evidence="4">Homodimer.</text>
</comment>
<evidence type="ECO:0000256" key="11">
    <source>
        <dbReference type="ARBA" id="ARBA00045708"/>
    </source>
</evidence>
<evidence type="ECO:0000256" key="1">
    <source>
        <dbReference type="ARBA" id="ARBA00004514"/>
    </source>
</evidence>
<dbReference type="FunFam" id="3.20.20.210:FF:000008">
    <property type="entry name" value="Uroporphyrinogen decarboxylase"/>
    <property type="match status" value="1"/>
</dbReference>
<dbReference type="InterPro" id="IPR038071">
    <property type="entry name" value="UROD/MetE-like_sf"/>
</dbReference>
<keyword evidence="10 14" id="KW-0627">Porphyrin biosynthesis</keyword>
<comment type="caution">
    <text evidence="18">The sequence shown here is derived from an EMBL/GenBank/DDBJ whole genome shotgun (WGS) entry which is preliminary data.</text>
</comment>
<dbReference type="PANTHER" id="PTHR21091">
    <property type="entry name" value="METHYLTETRAHYDROFOLATE:HOMOCYSTEINE METHYLTRANSFERASE RELATED"/>
    <property type="match status" value="1"/>
</dbReference>
<evidence type="ECO:0000256" key="13">
    <source>
        <dbReference type="ARBA" id="ARBA00048411"/>
    </source>
</evidence>
<comment type="similarity">
    <text evidence="3 15">Belongs to the uroporphyrinogen decarboxylase family.</text>
</comment>
<comment type="catalytic activity">
    <reaction evidence="12">
        <text>uroporphyrinogen I + 4 H(+) = coproporphyrinogen I + 4 CO2</text>
        <dbReference type="Rhea" id="RHEA:31239"/>
        <dbReference type="ChEBI" id="CHEBI:15378"/>
        <dbReference type="ChEBI" id="CHEBI:16526"/>
        <dbReference type="ChEBI" id="CHEBI:62626"/>
        <dbReference type="ChEBI" id="CHEBI:62631"/>
    </reaction>
    <physiologicalReaction direction="left-to-right" evidence="12">
        <dbReference type="Rhea" id="RHEA:31240"/>
    </physiologicalReaction>
</comment>
<dbReference type="GO" id="GO:0006783">
    <property type="term" value="P:heme biosynthetic process"/>
    <property type="evidence" value="ECO:0007669"/>
    <property type="project" value="TreeGrafter"/>
</dbReference>
<dbReference type="InterPro" id="IPR006361">
    <property type="entry name" value="Uroporphyrinogen_deCO2ase_HemE"/>
</dbReference>
<protein>
    <recommendedName>
        <fullName evidence="6 14">Uroporphyrinogen decarboxylase</fullName>
        <ecNumber evidence="5 14">4.1.1.37</ecNumber>
    </recommendedName>
</protein>
<dbReference type="EC" id="4.1.1.37" evidence="5 14"/>
<dbReference type="GO" id="GO:0004853">
    <property type="term" value="F:uroporphyrinogen decarboxylase activity"/>
    <property type="evidence" value="ECO:0007669"/>
    <property type="project" value="UniProtKB-EC"/>
</dbReference>
<dbReference type="HAMAP" id="MF_00218">
    <property type="entry name" value="URO_D"/>
    <property type="match status" value="1"/>
</dbReference>
<evidence type="ECO:0000256" key="15">
    <source>
        <dbReference type="RuleBase" id="RU004169"/>
    </source>
</evidence>
<proteinExistence type="inferred from homology"/>
<evidence type="ECO:0000259" key="17">
    <source>
        <dbReference type="PROSITE" id="PS00907"/>
    </source>
</evidence>
<evidence type="ECO:0000313" key="19">
    <source>
        <dbReference type="Proteomes" id="UP001497525"/>
    </source>
</evidence>
<dbReference type="Gene3D" id="3.20.20.210">
    <property type="match status" value="1"/>
</dbReference>
<comment type="catalytic activity">
    <reaction evidence="13">
        <text>uroporphyrinogen III + 4 H(+) = coproporphyrinogen III + 4 CO2</text>
        <dbReference type="Rhea" id="RHEA:19865"/>
        <dbReference type="ChEBI" id="CHEBI:15378"/>
        <dbReference type="ChEBI" id="CHEBI:16526"/>
        <dbReference type="ChEBI" id="CHEBI:57308"/>
        <dbReference type="ChEBI" id="CHEBI:57309"/>
        <dbReference type="EC" id="4.1.1.37"/>
    </reaction>
    <physiologicalReaction direction="left-to-right" evidence="13">
        <dbReference type="Rhea" id="RHEA:19866"/>
    </physiologicalReaction>
</comment>
<feature type="domain" description="Uroporphyrinogen decarboxylase (URO-D)" evidence="17">
    <location>
        <begin position="147"/>
        <end position="163"/>
    </location>
</feature>
<evidence type="ECO:0000256" key="9">
    <source>
        <dbReference type="ARBA" id="ARBA00023239"/>
    </source>
</evidence>
<dbReference type="Pfam" id="PF01208">
    <property type="entry name" value="URO-D"/>
    <property type="match status" value="1"/>
</dbReference>
<dbReference type="PROSITE" id="PS00907">
    <property type="entry name" value="UROD_2"/>
    <property type="match status" value="1"/>
</dbReference>
<sequence>MPSTGFPPLTNDCIIKAAKGEGKPRLPVWIMRQAGRYLPEFRAVREKHDFFTICRTPELACEVTLQPVRRFGLDAAIIFSDILVIPQALGLEVKMVAGEGPKFPQPLVDEEDLKRLKTDADISEELAYVYDAITLTRKRLEGQVPLIGFSGAPWTLMSYMIEGGGSSTQAKAKRWLYSKPEAARQLLSLLTNAVVTHLVHQAVAGAQLLQVFESHAGALTPHLFSTFALPYLTEIVKRVRHELLHEHHYATDDLPPLIIYAKDGHFALKQLVDSGYDVVSIDWTIEPSRAREIAQNKVTLQGNLDPCALYAPEKELRTLVTQMLEEFKSHRYIVNLGHGIYPDTDPEKVAFFVNLVHELSRS</sequence>
<evidence type="ECO:0000256" key="8">
    <source>
        <dbReference type="ARBA" id="ARBA00022793"/>
    </source>
</evidence>
<keyword evidence="9 14" id="KW-0456">Lyase</keyword>
<reference evidence="18" key="1">
    <citation type="submission" date="2024-06" db="EMBL/GenBank/DDBJ databases">
        <authorList>
            <person name="Liu X."/>
            <person name="Lenzi L."/>
            <person name="Haldenby T S."/>
            <person name="Uol C."/>
        </authorList>
    </citation>
    <scope>NUCLEOTIDE SEQUENCE</scope>
</reference>
<evidence type="ECO:0000256" key="5">
    <source>
        <dbReference type="ARBA" id="ARBA00012288"/>
    </source>
</evidence>
<dbReference type="Proteomes" id="UP001497525">
    <property type="component" value="Unassembled WGS sequence"/>
</dbReference>
<evidence type="ECO:0000313" key="18">
    <source>
        <dbReference type="EMBL" id="CAL5139844.1"/>
    </source>
</evidence>
<dbReference type="PANTHER" id="PTHR21091:SF169">
    <property type="entry name" value="UROPORPHYRINOGEN DECARBOXYLASE"/>
    <property type="match status" value="1"/>
</dbReference>
<keyword evidence="8 14" id="KW-0210">Decarboxylase</keyword>
<dbReference type="EMBL" id="CAXLJL010000667">
    <property type="protein sequence ID" value="CAL5139843.1"/>
    <property type="molecule type" value="Genomic_DNA"/>
</dbReference>
<evidence type="ECO:0000256" key="14">
    <source>
        <dbReference type="RuleBase" id="RU000554"/>
    </source>
</evidence>
<evidence type="ECO:0000256" key="3">
    <source>
        <dbReference type="ARBA" id="ARBA00009935"/>
    </source>
</evidence>
<accession>A0AAV2TUG1</accession>
<dbReference type="InterPro" id="IPR000257">
    <property type="entry name" value="Uroporphyrinogen_deCOase"/>
</dbReference>
<evidence type="ECO:0000256" key="10">
    <source>
        <dbReference type="ARBA" id="ARBA00023244"/>
    </source>
</evidence>
<dbReference type="PROSITE" id="PS00906">
    <property type="entry name" value="UROD_1"/>
    <property type="match status" value="1"/>
</dbReference>
<comment type="function">
    <text evidence="11">Catalyzes the sequential decarboxylation of the four acetate side chains of uroporphyrinogen to form coproporphyrinogen and participates in the fifth step in the heme biosynthetic pathway. Isomer I or isomer III of uroporphyrinogen may serve as substrate, but only coproporphyrinogen III can ultimately be converted to heme. In vitro also decarboxylates pentacarboxylate porphyrinogen I.</text>
</comment>
<dbReference type="NCBIfam" id="TIGR01464">
    <property type="entry name" value="hemE"/>
    <property type="match status" value="1"/>
</dbReference>
<evidence type="ECO:0000256" key="6">
    <source>
        <dbReference type="ARBA" id="ARBA00014308"/>
    </source>
</evidence>
<evidence type="ECO:0000256" key="2">
    <source>
        <dbReference type="ARBA" id="ARBA00004804"/>
    </source>
</evidence>
<evidence type="ECO:0000259" key="16">
    <source>
        <dbReference type="PROSITE" id="PS00906"/>
    </source>
</evidence>
<name>A0AAV2TUG1_CALDB</name>
<evidence type="ECO:0000256" key="7">
    <source>
        <dbReference type="ARBA" id="ARBA00022490"/>
    </source>
</evidence>
<evidence type="ECO:0000256" key="4">
    <source>
        <dbReference type="ARBA" id="ARBA00011738"/>
    </source>
</evidence>
<dbReference type="AlphaFoldDB" id="A0AAV2TUG1"/>
<evidence type="ECO:0000256" key="12">
    <source>
        <dbReference type="ARBA" id="ARBA00047341"/>
    </source>
</evidence>